<organism evidence="8 9">
    <name type="scientific">Rhizoclosmatium globosum</name>
    <dbReference type="NCBI Taxonomy" id="329046"/>
    <lineage>
        <taxon>Eukaryota</taxon>
        <taxon>Fungi</taxon>
        <taxon>Fungi incertae sedis</taxon>
        <taxon>Chytridiomycota</taxon>
        <taxon>Chytridiomycota incertae sedis</taxon>
        <taxon>Chytridiomycetes</taxon>
        <taxon>Chytridiales</taxon>
        <taxon>Chytriomycetaceae</taxon>
        <taxon>Rhizoclosmatium</taxon>
    </lineage>
</organism>
<dbReference type="PANTHER" id="PTHR44329:SF288">
    <property type="entry name" value="MITOGEN-ACTIVATED PROTEIN KINASE KINASE KINASE 20"/>
    <property type="match status" value="1"/>
</dbReference>
<keyword evidence="1" id="KW-0808">Transferase</keyword>
<dbReference type="Gene3D" id="1.25.40.10">
    <property type="entry name" value="Tetratricopeptide repeat domain"/>
    <property type="match status" value="1"/>
</dbReference>
<feature type="compositionally biased region" description="Polar residues" evidence="6">
    <location>
        <begin position="310"/>
        <end position="320"/>
    </location>
</feature>
<dbReference type="Pfam" id="PF00069">
    <property type="entry name" value="Pkinase"/>
    <property type="match status" value="1"/>
</dbReference>
<dbReference type="GO" id="GO:0004674">
    <property type="term" value="F:protein serine/threonine kinase activity"/>
    <property type="evidence" value="ECO:0007669"/>
    <property type="project" value="TreeGrafter"/>
</dbReference>
<gene>
    <name evidence="8" type="ORF">BCR33DRAFT_852779</name>
</gene>
<dbReference type="Pfam" id="PF08238">
    <property type="entry name" value="Sel1"/>
    <property type="match status" value="2"/>
</dbReference>
<reference evidence="8 9" key="1">
    <citation type="submission" date="2016-07" db="EMBL/GenBank/DDBJ databases">
        <title>Pervasive Adenine N6-methylation of Active Genes in Fungi.</title>
        <authorList>
            <consortium name="DOE Joint Genome Institute"/>
            <person name="Mondo S.J."/>
            <person name="Dannebaum R.O."/>
            <person name="Kuo R.C."/>
            <person name="Labutti K."/>
            <person name="Haridas S."/>
            <person name="Kuo A."/>
            <person name="Salamov A."/>
            <person name="Ahrendt S.R."/>
            <person name="Lipzen A."/>
            <person name="Sullivan W."/>
            <person name="Andreopoulos W.B."/>
            <person name="Clum A."/>
            <person name="Lindquist E."/>
            <person name="Daum C."/>
            <person name="Ramamoorthy G.K."/>
            <person name="Gryganskyi A."/>
            <person name="Culley D."/>
            <person name="Magnuson J.K."/>
            <person name="James T.Y."/>
            <person name="O'Malley M.A."/>
            <person name="Stajich J.E."/>
            <person name="Spatafora J.W."/>
            <person name="Visel A."/>
            <person name="Grigoriev I.V."/>
        </authorList>
    </citation>
    <scope>NUCLEOTIDE SEQUENCE [LARGE SCALE GENOMIC DNA]</scope>
    <source>
        <strain evidence="8 9">JEL800</strain>
    </source>
</reference>
<evidence type="ECO:0000256" key="6">
    <source>
        <dbReference type="SAM" id="MobiDB-lite"/>
    </source>
</evidence>
<feature type="domain" description="Protein kinase" evidence="7">
    <location>
        <begin position="33"/>
        <end position="310"/>
    </location>
</feature>
<evidence type="ECO:0000259" key="7">
    <source>
        <dbReference type="PROSITE" id="PS50011"/>
    </source>
</evidence>
<dbReference type="GO" id="GO:0005524">
    <property type="term" value="F:ATP binding"/>
    <property type="evidence" value="ECO:0007669"/>
    <property type="project" value="UniProtKB-UniRule"/>
</dbReference>
<evidence type="ECO:0000256" key="3">
    <source>
        <dbReference type="ARBA" id="ARBA00022777"/>
    </source>
</evidence>
<dbReference type="PROSITE" id="PS00107">
    <property type="entry name" value="PROTEIN_KINASE_ATP"/>
    <property type="match status" value="1"/>
</dbReference>
<protein>
    <submittedName>
        <fullName evidence="8">Kinase-like protein</fullName>
    </submittedName>
</protein>
<dbReference type="InterPro" id="IPR017441">
    <property type="entry name" value="Protein_kinase_ATP_BS"/>
</dbReference>
<dbReference type="InterPro" id="IPR008271">
    <property type="entry name" value="Ser/Thr_kinase_AS"/>
</dbReference>
<dbReference type="SMART" id="SM00671">
    <property type="entry name" value="SEL1"/>
    <property type="match status" value="2"/>
</dbReference>
<dbReference type="STRING" id="329046.A0A1Y2C093"/>
<feature type="region of interest" description="Disordered" evidence="6">
    <location>
        <begin position="362"/>
        <end position="419"/>
    </location>
</feature>
<sequence length="580" mass="65209">MTQFLTILTLIQVQMIEFDREVVLGCIPNSDISVSSVKLGEGYFGEVFAGLYLTYRVAIKKFRSLPVKAQQGDLNKAIQEAAIWGSLRHPNIAMLWGIATDSDGLPMLVMERFETNLLTRLHSNLIPTEDERIQWLLNIANAYKYLHSLDPPVIHRDLKPDNVLLDSTGRAAVADFGLSKLQNIYSQSYQDSKARGGHCRYAPPEFYGRGYRPSCKYDIFSFGMTMYEILTRRYPFQGEEGENDMILIIQWLKQGDRPHRPGAIINENEERYAGDLVSDDAWKLIEQCWANDPNDRPTFSAICEEITRWTQPRPNNTTDTQVEEGRPTSSVVTSDVLNAGTLVEQPEAPVLTLPRVLPSFSEAEDRQRYSPTVLTPNDVPSSSDPSDPSSNMSPSRHSITSTTSTLLSSSSDAPPDYESIQSADNVDAIDYSKKAHSHFSESSHVATTEITETDPTAQYSIGLNYFSGIGVPKDLVEAVKWFQLSADQGNADAQYKLGWCYYNGEGVAQNYHNAVKYFNMSTSKNTVIPEEEEEEEDELVAKFGNVKMQPRAMDVMKSKQKAAAESKEKSLFRRFSFVRK</sequence>
<proteinExistence type="predicted"/>
<dbReference type="PANTHER" id="PTHR44329">
    <property type="entry name" value="SERINE/THREONINE-PROTEIN KINASE TNNI3K-RELATED"/>
    <property type="match status" value="1"/>
</dbReference>
<evidence type="ECO:0000256" key="4">
    <source>
        <dbReference type="ARBA" id="ARBA00022840"/>
    </source>
</evidence>
<evidence type="ECO:0000313" key="8">
    <source>
        <dbReference type="EMBL" id="ORY40463.1"/>
    </source>
</evidence>
<keyword evidence="2 5" id="KW-0547">Nucleotide-binding</keyword>
<accession>A0A1Y2C093</accession>
<feature type="region of interest" description="Disordered" evidence="6">
    <location>
        <begin position="310"/>
        <end position="330"/>
    </location>
</feature>
<keyword evidence="3 8" id="KW-0418">Kinase</keyword>
<evidence type="ECO:0000256" key="5">
    <source>
        <dbReference type="PROSITE-ProRule" id="PRU10141"/>
    </source>
</evidence>
<evidence type="ECO:0000256" key="1">
    <source>
        <dbReference type="ARBA" id="ARBA00022679"/>
    </source>
</evidence>
<dbReference type="AlphaFoldDB" id="A0A1Y2C093"/>
<evidence type="ECO:0000256" key="2">
    <source>
        <dbReference type="ARBA" id="ARBA00022741"/>
    </source>
</evidence>
<dbReference type="InterPro" id="IPR000719">
    <property type="entry name" value="Prot_kinase_dom"/>
</dbReference>
<feature type="binding site" evidence="5">
    <location>
        <position position="68"/>
    </location>
    <ligand>
        <name>ATP</name>
        <dbReference type="ChEBI" id="CHEBI:30616"/>
    </ligand>
</feature>
<keyword evidence="4 5" id="KW-0067">ATP-binding</keyword>
<keyword evidence="9" id="KW-1185">Reference proteome</keyword>
<dbReference type="InterPro" id="IPR051681">
    <property type="entry name" value="Ser/Thr_Kinases-Pseudokinases"/>
</dbReference>
<dbReference type="SMART" id="SM00220">
    <property type="entry name" value="S_TKc"/>
    <property type="match status" value="1"/>
</dbReference>
<dbReference type="InterPro" id="IPR011990">
    <property type="entry name" value="TPR-like_helical_dom_sf"/>
</dbReference>
<dbReference type="PROSITE" id="PS00108">
    <property type="entry name" value="PROTEIN_KINASE_ST"/>
    <property type="match status" value="1"/>
</dbReference>
<comment type="caution">
    <text evidence="8">The sequence shown here is derived from an EMBL/GenBank/DDBJ whole genome shotgun (WGS) entry which is preliminary data.</text>
</comment>
<dbReference type="OrthoDB" id="5581784at2759"/>
<dbReference type="InterPro" id="IPR011009">
    <property type="entry name" value="Kinase-like_dom_sf"/>
</dbReference>
<dbReference type="PROSITE" id="PS50011">
    <property type="entry name" value="PROTEIN_KINASE_DOM"/>
    <property type="match status" value="1"/>
</dbReference>
<dbReference type="SUPFAM" id="SSF81901">
    <property type="entry name" value="HCP-like"/>
    <property type="match status" value="1"/>
</dbReference>
<dbReference type="Gene3D" id="1.10.510.10">
    <property type="entry name" value="Transferase(Phosphotransferase) domain 1"/>
    <property type="match status" value="1"/>
</dbReference>
<dbReference type="EMBL" id="MCGO01000035">
    <property type="protein sequence ID" value="ORY40463.1"/>
    <property type="molecule type" value="Genomic_DNA"/>
</dbReference>
<evidence type="ECO:0000313" key="9">
    <source>
        <dbReference type="Proteomes" id="UP000193642"/>
    </source>
</evidence>
<dbReference type="Proteomes" id="UP000193642">
    <property type="component" value="Unassembled WGS sequence"/>
</dbReference>
<dbReference type="SUPFAM" id="SSF56112">
    <property type="entry name" value="Protein kinase-like (PK-like)"/>
    <property type="match status" value="1"/>
</dbReference>
<feature type="compositionally biased region" description="Low complexity" evidence="6">
    <location>
        <begin position="376"/>
        <end position="411"/>
    </location>
</feature>
<name>A0A1Y2C093_9FUNG</name>
<dbReference type="InterPro" id="IPR006597">
    <property type="entry name" value="Sel1-like"/>
</dbReference>